<dbReference type="Gene3D" id="3.40.50.1820">
    <property type="entry name" value="alpha/beta hydrolase"/>
    <property type="match status" value="1"/>
</dbReference>
<dbReference type="OrthoDB" id="9800754at2"/>
<accession>A0A2N9L9Z3</accession>
<dbReference type="EC" id="2.3.1.31" evidence="2"/>
<dbReference type="AlphaFoldDB" id="A0A2N9L9Z3"/>
<reference evidence="6" key="1">
    <citation type="submission" date="2018-02" db="EMBL/GenBank/DDBJ databases">
        <authorList>
            <person name="Hausmann B."/>
        </authorList>
    </citation>
    <scope>NUCLEOTIDE SEQUENCE [LARGE SCALE GENOMIC DNA]</scope>
    <source>
        <strain evidence="6">Peat soil MAG SbA5</strain>
    </source>
</reference>
<dbReference type="InterPro" id="IPR029058">
    <property type="entry name" value="AB_hydrolase_fold"/>
</dbReference>
<comment type="catalytic activity">
    <reaction evidence="2">
        <text>L-homoserine + acetyl-CoA = O-acetyl-L-homoserine + CoA</text>
        <dbReference type="Rhea" id="RHEA:13701"/>
        <dbReference type="ChEBI" id="CHEBI:57287"/>
        <dbReference type="ChEBI" id="CHEBI:57288"/>
        <dbReference type="ChEBI" id="CHEBI:57476"/>
        <dbReference type="ChEBI" id="CHEBI:57716"/>
        <dbReference type="EC" id="2.3.1.31"/>
    </reaction>
</comment>
<dbReference type="InterPro" id="IPR000073">
    <property type="entry name" value="AB_hydrolase_1"/>
</dbReference>
<dbReference type="SUPFAM" id="SSF53474">
    <property type="entry name" value="alpha/beta-Hydrolases"/>
    <property type="match status" value="1"/>
</dbReference>
<keyword evidence="2" id="KW-0486">Methionine biosynthesis</keyword>
<dbReference type="EMBL" id="OKRB01000082">
    <property type="protein sequence ID" value="SPE20107.1"/>
    <property type="molecule type" value="Genomic_DNA"/>
</dbReference>
<dbReference type="InterPro" id="IPR008220">
    <property type="entry name" value="HAT_MetX-like"/>
</dbReference>
<dbReference type="PANTHER" id="PTHR32268">
    <property type="entry name" value="HOMOSERINE O-ACETYLTRANSFERASE"/>
    <property type="match status" value="1"/>
</dbReference>
<protein>
    <recommendedName>
        <fullName evidence="2">Homoserine O-acetyltransferase</fullName>
        <shortName evidence="2">HAT</shortName>
        <ecNumber evidence="2">2.3.1.31</ecNumber>
    </recommendedName>
    <alternativeName>
        <fullName evidence="2">Homoserine transacetylase</fullName>
        <shortName evidence="2">HTA</shortName>
    </alternativeName>
</protein>
<dbReference type="GO" id="GO:0009086">
    <property type="term" value="P:methionine biosynthetic process"/>
    <property type="evidence" value="ECO:0007669"/>
    <property type="project" value="UniProtKB-UniRule"/>
</dbReference>
<comment type="subcellular location">
    <subcellularLocation>
        <location evidence="2">Cytoplasm</location>
    </subcellularLocation>
</comment>
<dbReference type="Proteomes" id="UP000239735">
    <property type="component" value="Unassembled WGS sequence"/>
</dbReference>
<comment type="function">
    <text evidence="2">Transfers an acetyl group from acetyl-CoA to L-homoserine, forming acetyl-L-homoserine.</text>
</comment>
<dbReference type="UniPathway" id="UPA00051">
    <property type="reaction ID" value="UER00074"/>
</dbReference>
<keyword evidence="2" id="KW-0963">Cytoplasm</keyword>
<feature type="binding site" evidence="2">
    <location>
        <position position="360"/>
    </location>
    <ligand>
        <name>substrate</name>
    </ligand>
</feature>
<keyword evidence="1 2" id="KW-0808">Transferase</keyword>
<evidence type="ECO:0000259" key="4">
    <source>
        <dbReference type="Pfam" id="PF00561"/>
    </source>
</evidence>
<dbReference type="PIRSF" id="PIRSF000443">
    <property type="entry name" value="Homoser_Ac_trans"/>
    <property type="match status" value="1"/>
</dbReference>
<feature type="binding site" evidence="2">
    <location>
        <position position="223"/>
    </location>
    <ligand>
        <name>substrate</name>
    </ligand>
</feature>
<dbReference type="PANTHER" id="PTHR32268:SF11">
    <property type="entry name" value="HOMOSERINE O-ACETYLTRANSFERASE"/>
    <property type="match status" value="1"/>
</dbReference>
<keyword evidence="2 5" id="KW-0012">Acyltransferase</keyword>
<evidence type="ECO:0000313" key="6">
    <source>
        <dbReference type="Proteomes" id="UP000239735"/>
    </source>
</evidence>
<dbReference type="NCBIfam" id="TIGR01392">
    <property type="entry name" value="homoserO_Ac_trn"/>
    <property type="match status" value="1"/>
</dbReference>
<proteinExistence type="inferred from homology"/>
<comment type="subunit">
    <text evidence="2">Homodimer.</text>
</comment>
<feature type="active site" evidence="2 3">
    <location>
        <position position="326"/>
    </location>
</feature>
<feature type="active site" description="Nucleophile" evidence="2 3">
    <location>
        <position position="155"/>
    </location>
</feature>
<comment type="pathway">
    <text evidence="2">Amino-acid biosynthesis; L-methionine biosynthesis via de novo pathway; O-acetyl-L-homoserine from L-homoserine: step 1/1.</text>
</comment>
<evidence type="ECO:0000313" key="5">
    <source>
        <dbReference type="EMBL" id="SPE20107.1"/>
    </source>
</evidence>
<keyword evidence="2" id="KW-0028">Amino-acid biosynthesis</keyword>
<evidence type="ECO:0000256" key="3">
    <source>
        <dbReference type="PIRSR" id="PIRSR000443-1"/>
    </source>
</evidence>
<dbReference type="NCBIfam" id="NF001209">
    <property type="entry name" value="PRK00175.1"/>
    <property type="match status" value="1"/>
</dbReference>
<dbReference type="GO" id="GO:0009092">
    <property type="term" value="P:homoserine metabolic process"/>
    <property type="evidence" value="ECO:0007669"/>
    <property type="project" value="TreeGrafter"/>
</dbReference>
<feature type="domain" description="AB hydrolase-1" evidence="4">
    <location>
        <begin position="59"/>
        <end position="363"/>
    </location>
</feature>
<feature type="active site" evidence="2 3">
    <location>
        <position position="359"/>
    </location>
</feature>
<evidence type="ECO:0000256" key="1">
    <source>
        <dbReference type="ARBA" id="ARBA00022679"/>
    </source>
</evidence>
<name>A0A2N9L9Z3_9BACT</name>
<dbReference type="HAMAP" id="MF_00296">
    <property type="entry name" value="MetX_acyltransf"/>
    <property type="match status" value="1"/>
</dbReference>
<evidence type="ECO:0000256" key="2">
    <source>
        <dbReference type="HAMAP-Rule" id="MF_00296"/>
    </source>
</evidence>
<comment type="caution">
    <text evidence="2">Lacks conserved residue(s) required for the propagation of feature annotation.</text>
</comment>
<dbReference type="GO" id="GO:0005737">
    <property type="term" value="C:cytoplasm"/>
    <property type="evidence" value="ECO:0007669"/>
    <property type="project" value="UniProtKB-SubCell"/>
</dbReference>
<dbReference type="GO" id="GO:0004414">
    <property type="term" value="F:homoserine O-acetyltransferase activity"/>
    <property type="evidence" value="ECO:0007669"/>
    <property type="project" value="UniProtKB-UniRule"/>
</dbReference>
<organism evidence="5 6">
    <name type="scientific">Candidatus Sulfuritelmatomonas gaucii</name>
    <dbReference type="NCBI Taxonomy" id="2043161"/>
    <lineage>
        <taxon>Bacteria</taxon>
        <taxon>Pseudomonadati</taxon>
        <taxon>Acidobacteriota</taxon>
        <taxon>Terriglobia</taxon>
        <taxon>Terriglobales</taxon>
        <taxon>Acidobacteriaceae</taxon>
        <taxon>Candidatus Sulfuritelmatomonas</taxon>
    </lineage>
</organism>
<dbReference type="Pfam" id="PF00561">
    <property type="entry name" value="Abhydrolase_1"/>
    <property type="match status" value="1"/>
</dbReference>
<comment type="similarity">
    <text evidence="2">Belongs to the AB hydrolase superfamily. MetX family.</text>
</comment>
<gene>
    <name evidence="5" type="primary">metX</name>
    <name evidence="2" type="synonym">metXA</name>
    <name evidence="5" type="ORF">SBA5_260031</name>
</gene>
<sequence>MTDTFSRSGASPPGSRIVEPTYEGDFVLDGSLPLECGRSLLCPTLHYAVYGRLNAARDNAVLVCHALSGSALVGSWWPEIFAPGAVLSLERDFVICINMLGSCYGSTGPGSMNPETGEIYGPGFPLVGVRDNVMAQARLLDSLGIRKLRLVLGGSIGGMQALEWAILHPDRVERALVIGVTPLSAMGLALNHLQRQAIQHDPEWAAGRYLPQRPPRRGLALARQIAMISYKSAPLFDERFGRNPNRSGEDPWAADGKLGGLTGGRFDIAGYLDYQGQRFIERFDANAYLAILRAMDTWDPLRGYASAQDAFSRIKARLSFIGITSDWLFPGEEVRRFAESIRQAGADADYREMKSDHGHDAFLAEQVELVRLLQ</sequence>